<reference evidence="2" key="1">
    <citation type="journal article" date="2011" name="Proc. Natl. Acad. Sci. U.S.A.">
        <title>Genomic insights into the physiology and ecology of the marine filamentous cyanobacterium Lyngbya majuscula.</title>
        <authorList>
            <person name="Jones A.C."/>
            <person name="Monroe E.A."/>
            <person name="Podell S."/>
            <person name="Hess W.R."/>
            <person name="Klages S."/>
            <person name="Esquenazi E."/>
            <person name="Niessen S."/>
            <person name="Hoover H."/>
            <person name="Rothmann M."/>
            <person name="Lasken R.S."/>
            <person name="Yates J.R.III."/>
            <person name="Reinhardt R."/>
            <person name="Kube M."/>
            <person name="Burkart M.D."/>
            <person name="Allen E.E."/>
            <person name="Dorrestein P.C."/>
            <person name="Gerwick W.H."/>
            <person name="Gerwick L."/>
        </authorList>
    </citation>
    <scope>NUCLEOTIDE SEQUENCE [LARGE SCALE GENOMIC DNA]</scope>
    <source>
        <strain evidence="2">3L</strain>
    </source>
</reference>
<dbReference type="eggNOG" id="COG1357">
    <property type="taxonomic scope" value="Bacteria"/>
</dbReference>
<keyword evidence="2" id="KW-1185">Reference proteome</keyword>
<proteinExistence type="predicted"/>
<gene>
    <name evidence="1" type="ORF">LYNGBM3L_27000</name>
</gene>
<dbReference type="Proteomes" id="UP000003959">
    <property type="component" value="Unassembled WGS sequence"/>
</dbReference>
<organism evidence="1 2">
    <name type="scientific">Moorena producens 3L</name>
    <dbReference type="NCBI Taxonomy" id="489825"/>
    <lineage>
        <taxon>Bacteria</taxon>
        <taxon>Bacillati</taxon>
        <taxon>Cyanobacteriota</taxon>
        <taxon>Cyanophyceae</taxon>
        <taxon>Coleofasciculales</taxon>
        <taxon>Coleofasciculaceae</taxon>
        <taxon>Moorena</taxon>
    </lineage>
</organism>
<dbReference type="HOGENOM" id="CLU_808486_0_0_3"/>
<accession>F4XT37</accession>
<name>F4XT37_9CYAN</name>
<protein>
    <submittedName>
        <fullName evidence="1">Uncharacterized protein</fullName>
    </submittedName>
</protein>
<dbReference type="PANTHER" id="PTHR14136:SF17">
    <property type="entry name" value="BTB_POZ DOMAIN-CONTAINING PROTEIN KCTD9"/>
    <property type="match status" value="1"/>
</dbReference>
<dbReference type="PANTHER" id="PTHR14136">
    <property type="entry name" value="BTB_POZ DOMAIN-CONTAINING PROTEIN KCTD9"/>
    <property type="match status" value="1"/>
</dbReference>
<dbReference type="SUPFAM" id="SSF141571">
    <property type="entry name" value="Pentapeptide repeat-like"/>
    <property type="match status" value="1"/>
</dbReference>
<evidence type="ECO:0000313" key="2">
    <source>
        <dbReference type="Proteomes" id="UP000003959"/>
    </source>
</evidence>
<dbReference type="AlphaFoldDB" id="F4XT37"/>
<dbReference type="RefSeq" id="WP_008185209.1">
    <property type="nucleotide sequence ID" value="NZ_GL890927.1"/>
</dbReference>
<dbReference type="Gene3D" id="2.160.20.80">
    <property type="entry name" value="E3 ubiquitin-protein ligase SopA"/>
    <property type="match status" value="1"/>
</dbReference>
<dbReference type="EMBL" id="GL890927">
    <property type="protein sequence ID" value="EGJ32212.1"/>
    <property type="molecule type" value="Genomic_DNA"/>
</dbReference>
<evidence type="ECO:0000313" key="1">
    <source>
        <dbReference type="EMBL" id="EGJ32212.1"/>
    </source>
</evidence>
<sequence length="343" mass="38705">MYSFQLTGLLLIAYLGLQINGLNLSKLNLEGFPENFQLHFFQKLGTGNREQGTVDKNSRKQYQKTTFERGLLLNLPFSNAFGQQPTNFQLTNLQPVNLQPVNLQPVNLQPVNLQPVNLQPVNLQPVNLQPVNLQPVNLQPANFQPTNLQPPNLQSANLQPTNLNPSRFLRPANLQPSPRPTCSVEVETLTSLLLKDLPSYANRVIQRARRSDSTVDNFSYVIVAGKPEFEPLPLKSFQSTTVPNPTDSEALQQIFLTTLERKYFKDKAVEFQNYHWLFLTKSSDGWRLVMIFSRIGSVSEGKLPTPPRESTNGVIGQAVKTWLRDCRAGTIRAFEQNPVNSRP</sequence>
<dbReference type="InterPro" id="IPR051082">
    <property type="entry name" value="Pentapeptide-BTB/POZ_domain"/>
</dbReference>